<proteinExistence type="predicted"/>
<dbReference type="AlphaFoldDB" id="A0A178WKL1"/>
<evidence type="ECO:0000313" key="3">
    <source>
        <dbReference type="Proteomes" id="UP000078284"/>
    </source>
</evidence>
<protein>
    <recommendedName>
        <fullName evidence="4">Transmembrane protein</fullName>
    </recommendedName>
</protein>
<keyword evidence="1" id="KW-0812">Transmembrane</keyword>
<dbReference type="EMBL" id="LUHQ01000001">
    <property type="protein sequence ID" value="OAP18868.1"/>
    <property type="molecule type" value="Genomic_DNA"/>
</dbReference>
<sequence>MFVDVLWKLIARPRGCIRSHGIITLFITTIITSIAIIVLITIISLFNLCIIIIIIDNNR</sequence>
<evidence type="ECO:0000313" key="2">
    <source>
        <dbReference type="EMBL" id="OAP18868.1"/>
    </source>
</evidence>
<reference evidence="3" key="1">
    <citation type="journal article" date="2016" name="Proc. Natl. Acad. Sci. U.S.A.">
        <title>Chromosome-level assembly of Arabidopsis thaliana Ler reveals the extent of translocation and inversion polymorphisms.</title>
        <authorList>
            <person name="Zapata L."/>
            <person name="Ding J."/>
            <person name="Willing E.M."/>
            <person name="Hartwig B."/>
            <person name="Bezdan D."/>
            <person name="Jiao W.B."/>
            <person name="Patel V."/>
            <person name="Velikkakam James G."/>
            <person name="Koornneef M."/>
            <person name="Ossowski S."/>
            <person name="Schneeberger K."/>
        </authorList>
    </citation>
    <scope>NUCLEOTIDE SEQUENCE [LARGE SCALE GENOMIC DNA]</scope>
    <source>
        <strain evidence="3">cv. Landsberg erecta</strain>
    </source>
</reference>
<comment type="caution">
    <text evidence="2">The sequence shown here is derived from an EMBL/GenBank/DDBJ whole genome shotgun (WGS) entry which is preliminary data.</text>
</comment>
<evidence type="ECO:0000256" key="1">
    <source>
        <dbReference type="SAM" id="Phobius"/>
    </source>
</evidence>
<keyword evidence="1" id="KW-1133">Transmembrane helix</keyword>
<name>A0A178WKL1_ARATH</name>
<accession>A0A178WKL1</accession>
<dbReference type="Proteomes" id="UP000078284">
    <property type="component" value="Chromosome 1"/>
</dbReference>
<organism evidence="2 3">
    <name type="scientific">Arabidopsis thaliana</name>
    <name type="common">Mouse-ear cress</name>
    <dbReference type="NCBI Taxonomy" id="3702"/>
    <lineage>
        <taxon>Eukaryota</taxon>
        <taxon>Viridiplantae</taxon>
        <taxon>Streptophyta</taxon>
        <taxon>Embryophyta</taxon>
        <taxon>Tracheophyta</taxon>
        <taxon>Spermatophyta</taxon>
        <taxon>Magnoliopsida</taxon>
        <taxon>eudicotyledons</taxon>
        <taxon>Gunneridae</taxon>
        <taxon>Pentapetalae</taxon>
        <taxon>rosids</taxon>
        <taxon>malvids</taxon>
        <taxon>Brassicales</taxon>
        <taxon>Brassicaceae</taxon>
        <taxon>Camelineae</taxon>
        <taxon>Arabidopsis</taxon>
    </lineage>
</organism>
<keyword evidence="1" id="KW-0472">Membrane</keyword>
<evidence type="ECO:0008006" key="4">
    <source>
        <dbReference type="Google" id="ProtNLM"/>
    </source>
</evidence>
<gene>
    <name evidence="2" type="ordered locus">AXX17_At1g26550</name>
</gene>
<feature type="transmembrane region" description="Helical" evidence="1">
    <location>
        <begin position="22"/>
        <end position="55"/>
    </location>
</feature>